<evidence type="ECO:0000313" key="5">
    <source>
        <dbReference type="Proteomes" id="UP000827549"/>
    </source>
</evidence>
<sequence length="345" mass="36842">MLTLTILAAGLLIPALALPAPLPDLARREDMVRCPPSYDGDTRYGECPADWQSRGLDPNKAFWPSAPLYGASGHPHPDDVEQNSEADCGFAATLVALAHHNASWIEALLRTGADNGRENSTSVDAMVYQLQRRAPPDDAQFTGPVAVSSVPHALAGKGYMTNQNNAGAPWWPGALHHAVTGAHTPTDRGTTVLGGGLGMRNVPTDNSLRWLTGLEIHYEVPAGHEWYGDFPGKFELLAKGGLTPMLVATSKRVELLDTMRGHHAYAVYGAHVDANGTRVLTLRNPWFPPAQPYDYDKVKDIIGPPAYPANWETGPVDSIANYPALGKSANVTARQGPPGPGAQGS</sequence>
<reference evidence="4" key="1">
    <citation type="submission" date="2023-10" db="EMBL/GenBank/DDBJ databases">
        <authorList>
            <person name="Noh H."/>
        </authorList>
    </citation>
    <scope>NUCLEOTIDE SEQUENCE</scope>
    <source>
        <strain evidence="4">DUCC4014</strain>
    </source>
</reference>
<protein>
    <recommendedName>
        <fullName evidence="3">Calpain catalytic domain-containing protein</fullName>
    </recommendedName>
</protein>
<dbReference type="GO" id="GO:0004198">
    <property type="term" value="F:calcium-dependent cysteine-type endopeptidase activity"/>
    <property type="evidence" value="ECO:0007669"/>
    <property type="project" value="InterPro"/>
</dbReference>
<proteinExistence type="predicted"/>
<keyword evidence="1" id="KW-0378">Hydrolase</keyword>
<evidence type="ECO:0000259" key="3">
    <source>
        <dbReference type="PROSITE" id="PS50203"/>
    </source>
</evidence>
<dbReference type="RefSeq" id="XP_062626552.1">
    <property type="nucleotide sequence ID" value="XM_062770568.1"/>
</dbReference>
<organism evidence="4 5">
    <name type="scientific">Vanrija pseudolonga</name>
    <dbReference type="NCBI Taxonomy" id="143232"/>
    <lineage>
        <taxon>Eukaryota</taxon>
        <taxon>Fungi</taxon>
        <taxon>Dikarya</taxon>
        <taxon>Basidiomycota</taxon>
        <taxon>Agaricomycotina</taxon>
        <taxon>Tremellomycetes</taxon>
        <taxon>Trichosporonales</taxon>
        <taxon>Trichosporonaceae</taxon>
        <taxon>Vanrija</taxon>
    </lineage>
</organism>
<feature type="signal peptide" evidence="2">
    <location>
        <begin position="1"/>
        <end position="17"/>
    </location>
</feature>
<dbReference type="InterPro" id="IPR001300">
    <property type="entry name" value="Peptidase_C2_calpain_cat"/>
</dbReference>
<dbReference type="GeneID" id="87807285"/>
<feature type="domain" description="Calpain catalytic" evidence="3">
    <location>
        <begin position="75"/>
        <end position="286"/>
    </location>
</feature>
<name>A0AAF1BK20_9TREE</name>
<feature type="active site" evidence="1">
    <location>
        <position position="88"/>
    </location>
</feature>
<dbReference type="AlphaFoldDB" id="A0AAF1BK20"/>
<dbReference type="GO" id="GO:0006508">
    <property type="term" value="P:proteolysis"/>
    <property type="evidence" value="ECO:0007669"/>
    <property type="project" value="UniProtKB-KW"/>
</dbReference>
<keyword evidence="2" id="KW-0732">Signal</keyword>
<dbReference type="Proteomes" id="UP000827549">
    <property type="component" value="Chromosome 3"/>
</dbReference>
<gene>
    <name evidence="4" type="ORF">LOC62_03G004044</name>
</gene>
<evidence type="ECO:0000256" key="1">
    <source>
        <dbReference type="PROSITE-ProRule" id="PRU00239"/>
    </source>
</evidence>
<dbReference type="PROSITE" id="PS50203">
    <property type="entry name" value="CALPAIN_CAT"/>
    <property type="match status" value="1"/>
</dbReference>
<keyword evidence="1" id="KW-0788">Thiol protease</keyword>
<evidence type="ECO:0000256" key="2">
    <source>
        <dbReference type="SAM" id="SignalP"/>
    </source>
</evidence>
<dbReference type="SUPFAM" id="SSF54001">
    <property type="entry name" value="Cysteine proteinases"/>
    <property type="match status" value="1"/>
</dbReference>
<feature type="active site" evidence="1">
    <location>
        <position position="263"/>
    </location>
</feature>
<keyword evidence="5" id="KW-1185">Reference proteome</keyword>
<accession>A0AAF1BK20</accession>
<feature type="chain" id="PRO_5041929786" description="Calpain catalytic domain-containing protein" evidence="2">
    <location>
        <begin position="18"/>
        <end position="345"/>
    </location>
</feature>
<feature type="active site" evidence="1">
    <location>
        <position position="284"/>
    </location>
</feature>
<dbReference type="EMBL" id="CP086716">
    <property type="protein sequence ID" value="WOO80520.1"/>
    <property type="molecule type" value="Genomic_DNA"/>
</dbReference>
<evidence type="ECO:0000313" key="4">
    <source>
        <dbReference type="EMBL" id="WOO80520.1"/>
    </source>
</evidence>
<dbReference type="InterPro" id="IPR038765">
    <property type="entry name" value="Papain-like_cys_pep_sf"/>
</dbReference>
<keyword evidence="1" id="KW-0645">Protease</keyword>